<evidence type="ECO:0000313" key="5">
    <source>
        <dbReference type="EMBL" id="AOW01584.1"/>
    </source>
</evidence>
<evidence type="ECO:0000256" key="1">
    <source>
        <dbReference type="ARBA" id="ARBA00004316"/>
    </source>
</evidence>
<keyword evidence="4" id="KW-0966">Cell projection</keyword>
<dbReference type="PANTHER" id="PTHR21255:SF4">
    <property type="entry name" value="DYNEIN LIGHT CHAIN TCTEX-TYPE"/>
    <property type="match status" value="1"/>
</dbReference>
<dbReference type="Pfam" id="PF03645">
    <property type="entry name" value="Tctex-1"/>
    <property type="match status" value="1"/>
</dbReference>
<dbReference type="KEGG" id="yli:2907175"/>
<dbReference type="InterPro" id="IPR005334">
    <property type="entry name" value="Tctex-1-like"/>
</dbReference>
<dbReference type="VEuPathDB" id="FungiDB:YALI0_B12122g"/>
<dbReference type="eggNOG" id="KOG4081">
    <property type="taxonomic scope" value="Eukaryota"/>
</dbReference>
<dbReference type="GO" id="GO:0044732">
    <property type="term" value="C:mitotic spindle pole body"/>
    <property type="evidence" value="ECO:0007669"/>
    <property type="project" value="EnsemblFungi"/>
</dbReference>
<dbReference type="InterPro" id="IPR038586">
    <property type="entry name" value="Tctex-1-like_sf"/>
</dbReference>
<name>A0A1D8N7G5_YARLL</name>
<dbReference type="GO" id="GO:0110092">
    <property type="term" value="C:nucleus leading edge"/>
    <property type="evidence" value="ECO:0007669"/>
    <property type="project" value="EnsemblFungi"/>
</dbReference>
<dbReference type="GO" id="GO:0030989">
    <property type="term" value="P:dynein-driven meiotic oscillatory nuclear movement"/>
    <property type="evidence" value="ECO:0007669"/>
    <property type="project" value="EnsemblFungi"/>
</dbReference>
<dbReference type="GeneID" id="2907175"/>
<comment type="subcellular location">
    <subcellularLocation>
        <location evidence="1">Cell projection</location>
    </subcellularLocation>
</comment>
<dbReference type="CDD" id="cd21456">
    <property type="entry name" value="DLC-like_SpDlc1-like"/>
    <property type="match status" value="1"/>
</dbReference>
<protein>
    <recommendedName>
        <fullName evidence="3">Topoisomerase I damage affected protein 2</fullName>
    </recommendedName>
</protein>
<dbReference type="PANTHER" id="PTHR21255">
    <property type="entry name" value="T-COMPLEX-ASSOCIATED-TESTIS-EXPRESSED 1/ DYNEIN LIGHT CHAIN"/>
    <property type="match status" value="1"/>
</dbReference>
<dbReference type="Gene3D" id="3.30.1140.40">
    <property type="entry name" value="Tctex-1"/>
    <property type="match status" value="1"/>
</dbReference>
<dbReference type="GO" id="GO:0035974">
    <property type="term" value="C:meiotic spindle pole body"/>
    <property type="evidence" value="ECO:0007669"/>
    <property type="project" value="EnsemblFungi"/>
</dbReference>
<evidence type="ECO:0000313" key="6">
    <source>
        <dbReference type="Proteomes" id="UP000182444"/>
    </source>
</evidence>
<comment type="similarity">
    <text evidence="2">Belongs to the TDA2 family.</text>
</comment>
<dbReference type="EMBL" id="CP017554">
    <property type="protein sequence ID" value="AOW01584.1"/>
    <property type="molecule type" value="Genomic_DNA"/>
</dbReference>
<dbReference type="GO" id="GO:0042995">
    <property type="term" value="C:cell projection"/>
    <property type="evidence" value="ECO:0007669"/>
    <property type="project" value="UniProtKB-SubCell"/>
</dbReference>
<reference evidence="5 6" key="1">
    <citation type="journal article" date="2016" name="PLoS ONE">
        <title>Sequence Assembly of Yarrowia lipolytica Strain W29/CLIB89 Shows Transposable Element Diversity.</title>
        <authorList>
            <person name="Magnan C."/>
            <person name="Yu J."/>
            <person name="Chang I."/>
            <person name="Jahn E."/>
            <person name="Kanomata Y."/>
            <person name="Wu J."/>
            <person name="Zeller M."/>
            <person name="Oakes M."/>
            <person name="Baldi P."/>
            <person name="Sandmeyer S."/>
        </authorList>
    </citation>
    <scope>NUCLEOTIDE SEQUENCE [LARGE SCALE GENOMIC DNA]</scope>
    <source>
        <strain evidence="6">CLIB89(W29)</strain>
    </source>
</reference>
<evidence type="ECO:0000256" key="3">
    <source>
        <dbReference type="ARBA" id="ARBA00019193"/>
    </source>
</evidence>
<dbReference type="GO" id="GO:0000742">
    <property type="term" value="P:karyogamy involved in conjugation with cellular fusion"/>
    <property type="evidence" value="ECO:0007669"/>
    <property type="project" value="EnsemblFungi"/>
</dbReference>
<evidence type="ECO:0000256" key="2">
    <source>
        <dbReference type="ARBA" id="ARBA00010778"/>
    </source>
</evidence>
<dbReference type="GO" id="GO:0005868">
    <property type="term" value="C:cytoplasmic dynein complex"/>
    <property type="evidence" value="ECO:0007669"/>
    <property type="project" value="TreeGrafter"/>
</dbReference>
<dbReference type="Proteomes" id="UP000182444">
    <property type="component" value="Chromosome 1B"/>
</dbReference>
<dbReference type="GO" id="GO:0032117">
    <property type="term" value="C:horsetail-astral microtubule array"/>
    <property type="evidence" value="ECO:0007669"/>
    <property type="project" value="EnsemblFungi"/>
</dbReference>
<proteinExistence type="inferred from homology"/>
<dbReference type="VEuPathDB" id="FungiDB:YALI1_B15964g"/>
<organism evidence="5 6">
    <name type="scientific">Yarrowia lipolytica</name>
    <name type="common">Candida lipolytica</name>
    <dbReference type="NCBI Taxonomy" id="4952"/>
    <lineage>
        <taxon>Eukaryota</taxon>
        <taxon>Fungi</taxon>
        <taxon>Dikarya</taxon>
        <taxon>Ascomycota</taxon>
        <taxon>Saccharomycotina</taxon>
        <taxon>Dipodascomycetes</taxon>
        <taxon>Dipodascales</taxon>
        <taxon>Dipodascales incertae sedis</taxon>
        <taxon>Yarrowia</taxon>
    </lineage>
</organism>
<dbReference type="OMA" id="YKFACNS"/>
<dbReference type="GO" id="GO:0051315">
    <property type="term" value="P:attachment of mitotic spindle microtubules to kinetochore"/>
    <property type="evidence" value="ECO:0007669"/>
    <property type="project" value="EnsemblFungi"/>
</dbReference>
<dbReference type="RefSeq" id="XP_002143015.3">
    <property type="nucleotide sequence ID" value="XM_002142979.3"/>
</dbReference>
<accession>A0A1D8N7G5</accession>
<dbReference type="GO" id="GO:0045505">
    <property type="term" value="F:dynein intermediate chain binding"/>
    <property type="evidence" value="ECO:0007669"/>
    <property type="project" value="TreeGrafter"/>
</dbReference>
<gene>
    <name evidence="5" type="ORF">YALI1_B15964g</name>
</gene>
<evidence type="ECO:0000256" key="4">
    <source>
        <dbReference type="ARBA" id="ARBA00023273"/>
    </source>
</evidence>
<sequence length="121" mass="13498">MSKTNNHEQLHGNMPLPQSKLTEIIDSAASSVVATEGYSHNDTSKWNSQIIAKILDALKDESKGYKFLVHSTLVEVTDHRPGIKSSTGGFWNTEKDGVWNYKWSNDKVDVLVSIAWIHSSV</sequence>
<dbReference type="AlphaFoldDB" id="A0A1D8N7G5"/>
<dbReference type="GO" id="GO:0044816">
    <property type="term" value="C:Nsk1-Dlc1 complex"/>
    <property type="evidence" value="ECO:0007669"/>
    <property type="project" value="EnsemblFungi"/>
</dbReference>